<feature type="chain" id="PRO_5022172341" evidence="2">
    <location>
        <begin position="40"/>
        <end position="376"/>
    </location>
</feature>
<evidence type="ECO:0000313" key="5">
    <source>
        <dbReference type="Proteomes" id="UP000320672"/>
    </source>
</evidence>
<dbReference type="KEGG" id="rml:FF011L_28190"/>
<dbReference type="AlphaFoldDB" id="A0A517MGM4"/>
<sequence precursor="true">MSCLPVRAKPCCQPHRFRLSSMRFFLAAFLMMGAVTANAGDYLTFAPADGVTPTKRVVLVAGDEEYRTEETMPMLGKLLSQKHGFHCTVLFALGPDDATYIDPNNQQGLRGLEALDDADLLIIGTRFRIPSADQAAHLTKFLNDGKPVIGIRTATHAFNGNGSFGEGLPYGQFGRKILGEQWVNHHGKHKHQGALSVVEPGAEDHAILQGVGQIFAPSDVYGVIHLTDQDEILLRGAVTESLDPESTPIEGEKNDPMQPLAWLHTYVAPDGVQMGQSFCTTAGASVDFVDEDLRRLIVNAAYFLTGQEVPAKADVQYVDPFYPSFYGFIRTPDYWKNLNLKPSDFGLGKSPSQADPEGSPEWTHRPTPPSQKEAAK</sequence>
<dbReference type="Gene3D" id="3.40.50.880">
    <property type="match status" value="1"/>
</dbReference>
<evidence type="ECO:0000259" key="3">
    <source>
        <dbReference type="Pfam" id="PF06283"/>
    </source>
</evidence>
<reference evidence="4 5" key="1">
    <citation type="submission" date="2019-02" db="EMBL/GenBank/DDBJ databases">
        <title>Deep-cultivation of Planctomycetes and their phenomic and genomic characterization uncovers novel biology.</title>
        <authorList>
            <person name="Wiegand S."/>
            <person name="Jogler M."/>
            <person name="Boedeker C."/>
            <person name="Pinto D."/>
            <person name="Vollmers J."/>
            <person name="Rivas-Marin E."/>
            <person name="Kohn T."/>
            <person name="Peeters S.H."/>
            <person name="Heuer A."/>
            <person name="Rast P."/>
            <person name="Oberbeckmann S."/>
            <person name="Bunk B."/>
            <person name="Jeske O."/>
            <person name="Meyerdierks A."/>
            <person name="Storesund J.E."/>
            <person name="Kallscheuer N."/>
            <person name="Luecker S."/>
            <person name="Lage O.M."/>
            <person name="Pohl T."/>
            <person name="Merkel B.J."/>
            <person name="Hornburger P."/>
            <person name="Mueller R.-W."/>
            <person name="Bruemmer F."/>
            <person name="Labrenz M."/>
            <person name="Spormann A.M."/>
            <person name="Op den Camp H."/>
            <person name="Overmann J."/>
            <person name="Amann R."/>
            <person name="Jetten M.S.M."/>
            <person name="Mascher T."/>
            <person name="Medema M.H."/>
            <person name="Devos D.P."/>
            <person name="Kaster A.-K."/>
            <person name="Ovreas L."/>
            <person name="Rohde M."/>
            <person name="Galperin M.Y."/>
            <person name="Jogler C."/>
        </authorList>
    </citation>
    <scope>NUCLEOTIDE SEQUENCE [LARGE SCALE GENOMIC DNA]</scope>
    <source>
        <strain evidence="4 5">FF011L</strain>
    </source>
</reference>
<dbReference type="InterPro" id="IPR029062">
    <property type="entry name" value="Class_I_gatase-like"/>
</dbReference>
<proteinExistence type="predicted"/>
<evidence type="ECO:0000313" key="4">
    <source>
        <dbReference type="EMBL" id="QDS94042.1"/>
    </source>
</evidence>
<organism evidence="4 5">
    <name type="scientific">Roseimaritima multifibrata</name>
    <dbReference type="NCBI Taxonomy" id="1930274"/>
    <lineage>
        <taxon>Bacteria</taxon>
        <taxon>Pseudomonadati</taxon>
        <taxon>Planctomycetota</taxon>
        <taxon>Planctomycetia</taxon>
        <taxon>Pirellulales</taxon>
        <taxon>Pirellulaceae</taxon>
        <taxon>Roseimaritima</taxon>
    </lineage>
</organism>
<protein>
    <submittedName>
        <fullName evidence="4">Trehalose utilization</fullName>
    </submittedName>
</protein>
<keyword evidence="5" id="KW-1185">Reference proteome</keyword>
<dbReference type="Proteomes" id="UP000320672">
    <property type="component" value="Chromosome"/>
</dbReference>
<evidence type="ECO:0000256" key="1">
    <source>
        <dbReference type="SAM" id="MobiDB-lite"/>
    </source>
</evidence>
<dbReference type="RefSeq" id="WP_246109390.1">
    <property type="nucleotide sequence ID" value="NZ_CP036262.1"/>
</dbReference>
<dbReference type="EMBL" id="CP036262">
    <property type="protein sequence ID" value="QDS94042.1"/>
    <property type="molecule type" value="Genomic_DNA"/>
</dbReference>
<dbReference type="Pfam" id="PF06283">
    <property type="entry name" value="ThuA"/>
    <property type="match status" value="1"/>
</dbReference>
<evidence type="ECO:0000256" key="2">
    <source>
        <dbReference type="SAM" id="SignalP"/>
    </source>
</evidence>
<keyword evidence="2" id="KW-0732">Signal</keyword>
<dbReference type="SUPFAM" id="SSF52317">
    <property type="entry name" value="Class I glutamine amidotransferase-like"/>
    <property type="match status" value="1"/>
</dbReference>
<name>A0A517MGM4_9BACT</name>
<feature type="domain" description="ThuA-like" evidence="3">
    <location>
        <begin position="105"/>
        <end position="301"/>
    </location>
</feature>
<gene>
    <name evidence="4" type="ORF">FF011L_28190</name>
</gene>
<accession>A0A517MGM4</accession>
<feature type="signal peptide" evidence="2">
    <location>
        <begin position="1"/>
        <end position="39"/>
    </location>
</feature>
<dbReference type="InterPro" id="IPR029010">
    <property type="entry name" value="ThuA-like"/>
</dbReference>
<feature type="region of interest" description="Disordered" evidence="1">
    <location>
        <begin position="345"/>
        <end position="376"/>
    </location>
</feature>